<protein>
    <submittedName>
        <fullName evidence="2">Tn7-like transposition protein D</fullName>
    </submittedName>
</protein>
<dbReference type="eggNOG" id="COG3677">
    <property type="taxonomic scope" value="Bacteria"/>
</dbReference>
<accession>W4RV25</accession>
<reference evidence="2 3" key="1">
    <citation type="submission" date="2013-12" db="EMBL/GenBank/DDBJ databases">
        <title>NBRP : Genome information of microbial organism related human and environment.</title>
        <authorList>
            <person name="Hattori M."/>
            <person name="Oshima K."/>
            <person name="Inaba H."/>
            <person name="Suda W."/>
            <person name="Sakamoto M."/>
            <person name="Iino T."/>
            <person name="Kitahara M."/>
            <person name="Oshida Y."/>
            <person name="Iida T."/>
            <person name="Kudo T."/>
            <person name="Itoh T."/>
            <person name="Ahmed I."/>
            <person name="Ohkuma M."/>
        </authorList>
    </citation>
    <scope>NUCLEOTIDE SEQUENCE [LARGE SCALE GENOMIC DNA]</scope>
    <source>
        <strain evidence="2 3">JCM 21738</strain>
    </source>
</reference>
<gene>
    <name evidence="2" type="ORF">JCM21738_4983</name>
</gene>
<dbReference type="RefSeq" id="WP_023626374.1">
    <property type="nucleotide sequence ID" value="NZ_BAUW01000109.1"/>
</dbReference>
<evidence type="ECO:0000313" key="2">
    <source>
        <dbReference type="EMBL" id="GAE47937.1"/>
    </source>
</evidence>
<comment type="caution">
    <text evidence="2">The sequence shown here is derived from an EMBL/GenBank/DDBJ whole genome shotgun (WGS) entry which is preliminary data.</text>
</comment>
<feature type="domain" description="TniQ" evidence="1">
    <location>
        <begin position="4"/>
        <end position="158"/>
    </location>
</feature>
<dbReference type="Proteomes" id="UP000018949">
    <property type="component" value="Unassembled WGS sequence"/>
</dbReference>
<evidence type="ECO:0000313" key="3">
    <source>
        <dbReference type="Proteomes" id="UP000018949"/>
    </source>
</evidence>
<dbReference type="InterPro" id="IPR009492">
    <property type="entry name" value="TniQ"/>
</dbReference>
<dbReference type="Pfam" id="PF06527">
    <property type="entry name" value="TniQ"/>
    <property type="match status" value="1"/>
</dbReference>
<sequence length="159" mass="18226">MMTFFPVPYKDELLYSVLGRYHVRSGNVSIKATQKDIYGTDSITAIMDLPSHIYRIMENLPVGHNYSLEYLITNHTLYPFYAAFLPSEHAAKVKESMIGSDGGSIYNRIGLMASSVKFNHYFKFCPQCVEGEMYNHGELYWHRVHQIPGVLVCPEHNTI</sequence>
<proteinExistence type="predicted"/>
<name>W4RV25_9BACI</name>
<keyword evidence="3" id="KW-1185">Reference proteome</keyword>
<dbReference type="EMBL" id="BAUW01000109">
    <property type="protein sequence ID" value="GAE47937.1"/>
    <property type="molecule type" value="Genomic_DNA"/>
</dbReference>
<dbReference type="AlphaFoldDB" id="W4RV25"/>
<organism evidence="2 3">
    <name type="scientific">Mesobacillus boroniphilus JCM 21738</name>
    <dbReference type="NCBI Taxonomy" id="1294265"/>
    <lineage>
        <taxon>Bacteria</taxon>
        <taxon>Bacillati</taxon>
        <taxon>Bacillota</taxon>
        <taxon>Bacilli</taxon>
        <taxon>Bacillales</taxon>
        <taxon>Bacillaceae</taxon>
        <taxon>Mesobacillus</taxon>
    </lineage>
</organism>
<evidence type="ECO:0000259" key="1">
    <source>
        <dbReference type="Pfam" id="PF06527"/>
    </source>
</evidence>